<evidence type="ECO:0000313" key="2">
    <source>
        <dbReference type="Proteomes" id="UP001151529"/>
    </source>
</evidence>
<sequence>MNWGGGLDNGARGNVLCERVTWFNFSTYMNNNVHILMALLLPTLERACASVAREGKHTVESKRIRRSWSHCGLTSSSKDRLVSWGLPA</sequence>
<reference evidence="1" key="2">
    <citation type="journal article" date="2023" name="Int. J. Mol. Sci.">
        <title>De Novo Assembly and Annotation of 11 Diverse Shrub Willow (Salix) Genomes Reveals Novel Gene Organization in Sex-Linked Regions.</title>
        <authorList>
            <person name="Hyden B."/>
            <person name="Feng K."/>
            <person name="Yates T.B."/>
            <person name="Jawdy S."/>
            <person name="Cereghino C."/>
            <person name="Smart L.B."/>
            <person name="Muchero W."/>
        </authorList>
    </citation>
    <scope>NUCLEOTIDE SEQUENCE [LARGE SCALE GENOMIC DNA]</scope>
    <source>
        <tissue evidence="1">Shoot tip</tissue>
    </source>
</reference>
<accession>A0A9Q0ST29</accession>
<dbReference type="EMBL" id="JAPFFL010000012">
    <property type="protein sequence ID" value="KAJ6689029.1"/>
    <property type="molecule type" value="Genomic_DNA"/>
</dbReference>
<dbReference type="AlphaFoldDB" id="A0A9Q0ST29"/>
<proteinExistence type="predicted"/>
<name>A0A9Q0ST29_SALVM</name>
<gene>
    <name evidence="1" type="ORF">OIU85_005441</name>
</gene>
<protein>
    <submittedName>
        <fullName evidence="1">Uncharacterized protein</fullName>
    </submittedName>
</protein>
<reference evidence="1" key="1">
    <citation type="submission" date="2022-11" db="EMBL/GenBank/DDBJ databases">
        <authorList>
            <person name="Hyden B.L."/>
            <person name="Feng K."/>
            <person name="Yates T."/>
            <person name="Jawdy S."/>
            <person name="Smart L.B."/>
            <person name="Muchero W."/>
        </authorList>
    </citation>
    <scope>NUCLEOTIDE SEQUENCE</scope>
    <source>
        <tissue evidence="1">Shoot tip</tissue>
    </source>
</reference>
<evidence type="ECO:0000313" key="1">
    <source>
        <dbReference type="EMBL" id="KAJ6689029.1"/>
    </source>
</evidence>
<dbReference type="Proteomes" id="UP001151529">
    <property type="component" value="Chromosome 8"/>
</dbReference>
<keyword evidence="2" id="KW-1185">Reference proteome</keyword>
<comment type="caution">
    <text evidence="1">The sequence shown here is derived from an EMBL/GenBank/DDBJ whole genome shotgun (WGS) entry which is preliminary data.</text>
</comment>
<organism evidence="1 2">
    <name type="scientific">Salix viminalis</name>
    <name type="common">Common osier</name>
    <name type="synonym">Basket willow</name>
    <dbReference type="NCBI Taxonomy" id="40686"/>
    <lineage>
        <taxon>Eukaryota</taxon>
        <taxon>Viridiplantae</taxon>
        <taxon>Streptophyta</taxon>
        <taxon>Embryophyta</taxon>
        <taxon>Tracheophyta</taxon>
        <taxon>Spermatophyta</taxon>
        <taxon>Magnoliopsida</taxon>
        <taxon>eudicotyledons</taxon>
        <taxon>Gunneridae</taxon>
        <taxon>Pentapetalae</taxon>
        <taxon>rosids</taxon>
        <taxon>fabids</taxon>
        <taxon>Malpighiales</taxon>
        <taxon>Salicaceae</taxon>
        <taxon>Saliceae</taxon>
        <taxon>Salix</taxon>
    </lineage>
</organism>